<dbReference type="GO" id="GO:0006913">
    <property type="term" value="P:nucleocytoplasmic transport"/>
    <property type="evidence" value="ECO:0007669"/>
    <property type="project" value="TreeGrafter"/>
</dbReference>
<keyword evidence="2" id="KW-0433">Leucine-rich repeat</keyword>
<evidence type="ECO:0000256" key="2">
    <source>
        <dbReference type="ARBA" id="ARBA00022614"/>
    </source>
</evidence>
<dbReference type="GO" id="GO:0048471">
    <property type="term" value="C:perinuclear region of cytoplasm"/>
    <property type="evidence" value="ECO:0007669"/>
    <property type="project" value="TreeGrafter"/>
</dbReference>
<dbReference type="AlphaFoldDB" id="A0A6A5C4Y2"/>
<dbReference type="PROSITE" id="PS51450">
    <property type="entry name" value="LRR"/>
    <property type="match status" value="1"/>
</dbReference>
<sequence>MLQFQDSEFILRVGMRVSKQWLSISLQIALKFDFSERIPLRVCLLASLSVSSDRMVSVRSRMNSLQKLAQFVSCRLVSNLTELNLTHHYLGDEGARLISSSESMKNLKSLNLSHNNLSSVGATHIASSSHMSCLQVLILQSNSLREEGCCSIAKSEHMKSLTWLDLWENQDIGDTALKAIANSVYMSNLTYLRIIDTQDLKDEASIVTSCYMKNLTHLELVCSDKGEGVALLSSPSFMCTNLKVLETCIDERGAKALTTNERSKKLTTLRLSIYDDLLEACVKPIISSQYLQNLQILSIKNSSENLGDDDKWLTLNPYMKNLTSLELTRIDMDDEDTSYIGKCEALKNLQELILIENDIAKGVQNMVNSPNLSQLRVLNLQANPIGDEGAKAIGDNKYMQNLTKLNIGETGITYEGAHSIASSKYLKNLTSLIMSDNIEDQGAKSIAESEFMANLTSLSLITCFLTDEGATVLASSPFMTNLTSLTLTDNNIGYIGAYALARSIYMTNLKELDLENDELIVDTPIQELLFAGVPCLAIQKGNEQLSLQQKQLLNIYLDYIIQLLAQNPHSTLAENMNFYLQDMIEVFGMLGVGSRVDQIIETLFKVVKENVVPTSQEIFRCISVYLDSIDSMSTLLGKRFAPYFDLIWQDILKYLESPNDHPIDEIVSGLRVICSVIEEFQELSTCYISQFIPILMQYVSHTNHSAQQNALYGLGILAFYNPHSTEVKTHVANILDILVTIMEDVETQNPIVVDNACAAFSRFVVREIVDYQTIVDTIPIFLDSLPLQSDYEEFEICFQALSKLLLDHVTSSEDWNLARQIFDKLVEGLTLTEVSDDIKKMITKNIQSFKTNHPEPFRQMVFDFNKKSHKMYLREEMKTLNRFMNVYQ</sequence>
<dbReference type="GO" id="GO:0031267">
    <property type="term" value="F:small GTPase binding"/>
    <property type="evidence" value="ECO:0007669"/>
    <property type="project" value="TreeGrafter"/>
</dbReference>
<dbReference type="SUPFAM" id="SSF52047">
    <property type="entry name" value="RNI-like"/>
    <property type="match status" value="2"/>
</dbReference>
<dbReference type="InterPro" id="IPR001611">
    <property type="entry name" value="Leu-rich_rpt"/>
</dbReference>
<dbReference type="GeneID" id="68114752"/>
<dbReference type="Pfam" id="PF13516">
    <property type="entry name" value="LRR_6"/>
    <property type="match status" value="5"/>
</dbReference>
<gene>
    <name evidence="4" type="ORF">FDP41_007534</name>
</gene>
<dbReference type="Proteomes" id="UP000444721">
    <property type="component" value="Unassembled WGS sequence"/>
</dbReference>
<evidence type="ECO:0000256" key="3">
    <source>
        <dbReference type="ARBA" id="ARBA00022737"/>
    </source>
</evidence>
<keyword evidence="1" id="KW-0343">GTPase activation</keyword>
<dbReference type="VEuPathDB" id="AmoebaDB:FDP41_007534"/>
<dbReference type="OrthoDB" id="7862313at2759"/>
<proteinExistence type="predicted"/>
<dbReference type="InterPro" id="IPR011989">
    <property type="entry name" value="ARM-like"/>
</dbReference>
<dbReference type="GO" id="GO:0005634">
    <property type="term" value="C:nucleus"/>
    <property type="evidence" value="ECO:0007669"/>
    <property type="project" value="TreeGrafter"/>
</dbReference>
<evidence type="ECO:0000313" key="4">
    <source>
        <dbReference type="EMBL" id="KAF0984357.1"/>
    </source>
</evidence>
<dbReference type="GO" id="GO:0005829">
    <property type="term" value="C:cytosol"/>
    <property type="evidence" value="ECO:0007669"/>
    <property type="project" value="TreeGrafter"/>
</dbReference>
<dbReference type="SMART" id="SM00368">
    <property type="entry name" value="LRR_RI"/>
    <property type="match status" value="7"/>
</dbReference>
<keyword evidence="3" id="KW-0677">Repeat</keyword>
<name>A0A6A5C4Y2_NAEFO</name>
<dbReference type="EMBL" id="VFQX01000003">
    <property type="protein sequence ID" value="KAF0984357.1"/>
    <property type="molecule type" value="Genomic_DNA"/>
</dbReference>
<dbReference type="VEuPathDB" id="AmoebaDB:NF0001900"/>
<dbReference type="PANTHER" id="PTHR24113:SF12">
    <property type="entry name" value="RAN GTPASE-ACTIVATING PROTEIN 1"/>
    <property type="match status" value="1"/>
</dbReference>
<accession>A0A6A5C4Y2</accession>
<dbReference type="PANTHER" id="PTHR24113">
    <property type="entry name" value="RAN GTPASE-ACTIVATING PROTEIN 1"/>
    <property type="match status" value="1"/>
</dbReference>
<dbReference type="SUPFAM" id="SSF48371">
    <property type="entry name" value="ARM repeat"/>
    <property type="match status" value="1"/>
</dbReference>
<reference evidence="4 5" key="1">
    <citation type="journal article" date="2019" name="Sci. Rep.">
        <title>Nanopore sequencing improves the draft genome of the human pathogenic amoeba Naegleria fowleri.</title>
        <authorList>
            <person name="Liechti N."/>
            <person name="Schurch N."/>
            <person name="Bruggmann R."/>
            <person name="Wittwer M."/>
        </authorList>
    </citation>
    <scope>NUCLEOTIDE SEQUENCE [LARGE SCALE GENOMIC DNA]</scope>
    <source>
        <strain evidence="4 5">ATCC 30894</strain>
    </source>
</reference>
<dbReference type="SMART" id="SM00367">
    <property type="entry name" value="LRR_CC"/>
    <property type="match status" value="6"/>
</dbReference>
<dbReference type="VEuPathDB" id="AmoebaDB:NfTy_003740"/>
<evidence type="ECO:0000313" key="5">
    <source>
        <dbReference type="Proteomes" id="UP000444721"/>
    </source>
</evidence>
<dbReference type="InterPro" id="IPR027038">
    <property type="entry name" value="RanGap"/>
</dbReference>
<dbReference type="Gene3D" id="3.80.10.10">
    <property type="entry name" value="Ribonuclease Inhibitor"/>
    <property type="match status" value="4"/>
</dbReference>
<dbReference type="InterPro" id="IPR006553">
    <property type="entry name" value="Leu-rich_rpt_Cys-con_subtyp"/>
</dbReference>
<dbReference type="Gene3D" id="1.25.10.10">
    <property type="entry name" value="Leucine-rich Repeat Variant"/>
    <property type="match status" value="1"/>
</dbReference>
<organism evidence="4 5">
    <name type="scientific">Naegleria fowleri</name>
    <name type="common">Brain eating amoeba</name>
    <dbReference type="NCBI Taxonomy" id="5763"/>
    <lineage>
        <taxon>Eukaryota</taxon>
        <taxon>Discoba</taxon>
        <taxon>Heterolobosea</taxon>
        <taxon>Tetramitia</taxon>
        <taxon>Eutetramitia</taxon>
        <taxon>Vahlkampfiidae</taxon>
        <taxon>Naegleria</taxon>
    </lineage>
</organism>
<comment type="caution">
    <text evidence="4">The sequence shown here is derived from an EMBL/GenBank/DDBJ whole genome shotgun (WGS) entry which is preliminary data.</text>
</comment>
<dbReference type="GO" id="GO:0005096">
    <property type="term" value="F:GTPase activator activity"/>
    <property type="evidence" value="ECO:0007669"/>
    <property type="project" value="UniProtKB-KW"/>
</dbReference>
<evidence type="ECO:0000256" key="1">
    <source>
        <dbReference type="ARBA" id="ARBA00022468"/>
    </source>
</evidence>
<keyword evidence="5" id="KW-1185">Reference proteome</keyword>
<dbReference type="InterPro" id="IPR032675">
    <property type="entry name" value="LRR_dom_sf"/>
</dbReference>
<dbReference type="RefSeq" id="XP_044569070.1">
    <property type="nucleotide sequence ID" value="XM_044711290.1"/>
</dbReference>
<protein>
    <submittedName>
        <fullName evidence="4">Uncharacterized protein</fullName>
    </submittedName>
</protein>
<dbReference type="InterPro" id="IPR016024">
    <property type="entry name" value="ARM-type_fold"/>
</dbReference>